<dbReference type="GO" id="GO:0008171">
    <property type="term" value="F:O-methyltransferase activity"/>
    <property type="evidence" value="ECO:0007669"/>
    <property type="project" value="InterPro"/>
</dbReference>
<dbReference type="GO" id="GO:0032259">
    <property type="term" value="P:methylation"/>
    <property type="evidence" value="ECO:0007669"/>
    <property type="project" value="UniProtKB-KW"/>
</dbReference>
<organism evidence="7 8">
    <name type="scientific">Pseudovirgaria hyperparasitica</name>
    <dbReference type="NCBI Taxonomy" id="470096"/>
    <lineage>
        <taxon>Eukaryota</taxon>
        <taxon>Fungi</taxon>
        <taxon>Dikarya</taxon>
        <taxon>Ascomycota</taxon>
        <taxon>Pezizomycotina</taxon>
        <taxon>Dothideomycetes</taxon>
        <taxon>Dothideomycetes incertae sedis</taxon>
        <taxon>Acrospermales</taxon>
        <taxon>Acrospermaceae</taxon>
        <taxon>Pseudovirgaria</taxon>
    </lineage>
</organism>
<dbReference type="Gene3D" id="3.40.50.150">
    <property type="entry name" value="Vaccinia Virus protein VP39"/>
    <property type="match status" value="1"/>
</dbReference>
<dbReference type="Proteomes" id="UP000799437">
    <property type="component" value="Unassembled WGS sequence"/>
</dbReference>
<dbReference type="PANTHER" id="PTHR43836:SF2">
    <property type="entry name" value="CATECHOL O-METHYLTRANSFERASE 1-RELATED"/>
    <property type="match status" value="1"/>
</dbReference>
<keyword evidence="3 7" id="KW-0808">Transferase</keyword>
<dbReference type="GO" id="GO:0006584">
    <property type="term" value="P:catecholamine metabolic process"/>
    <property type="evidence" value="ECO:0007669"/>
    <property type="project" value="UniProtKB-KW"/>
</dbReference>
<protein>
    <recommendedName>
        <fullName evidence="1">catechol O-methyltransferase</fullName>
        <ecNumber evidence="1">2.1.1.6</ecNumber>
    </recommendedName>
</protein>
<dbReference type="PANTHER" id="PTHR43836">
    <property type="entry name" value="CATECHOL O-METHYLTRANSFERASE 1-RELATED"/>
    <property type="match status" value="1"/>
</dbReference>
<sequence>MGRPEFDRKTAYIKKGEVWFDDGREEALVSYIKSHPHADSFQNKPHIILSVIDEFARTKDFMMTVGQYKGAVVTDLIAKERPQTIVEMGGYTGYSALLFGSALRDAWNGVEGAKPRYYSLEMSEKFAGIIRELVKLAGLDHVVTVVTGKAEDGLRELREDFKLETADMFFIDHYKPAYVGDLQRAEDLGLVRKGTWVVADNVVLPGAPGYLEYVRGTAKGEGIRKHVYESRLEESWEPTGEEDGLEVSKCIEVR</sequence>
<gene>
    <name evidence="7" type="ORF">EJ05DRAFT_461285</name>
</gene>
<dbReference type="InterPro" id="IPR029063">
    <property type="entry name" value="SAM-dependent_MTases_sf"/>
</dbReference>
<dbReference type="InterPro" id="IPR002935">
    <property type="entry name" value="SAM_O-MeTrfase"/>
</dbReference>
<proteinExistence type="inferred from homology"/>
<evidence type="ECO:0000256" key="4">
    <source>
        <dbReference type="ARBA" id="ARBA00022691"/>
    </source>
</evidence>
<reference evidence="7" key="1">
    <citation type="journal article" date="2020" name="Stud. Mycol.">
        <title>101 Dothideomycetes genomes: a test case for predicting lifestyles and emergence of pathogens.</title>
        <authorList>
            <person name="Haridas S."/>
            <person name="Albert R."/>
            <person name="Binder M."/>
            <person name="Bloem J."/>
            <person name="Labutti K."/>
            <person name="Salamov A."/>
            <person name="Andreopoulos B."/>
            <person name="Baker S."/>
            <person name="Barry K."/>
            <person name="Bills G."/>
            <person name="Bluhm B."/>
            <person name="Cannon C."/>
            <person name="Castanera R."/>
            <person name="Culley D."/>
            <person name="Daum C."/>
            <person name="Ezra D."/>
            <person name="Gonzalez J."/>
            <person name="Henrissat B."/>
            <person name="Kuo A."/>
            <person name="Liang C."/>
            <person name="Lipzen A."/>
            <person name="Lutzoni F."/>
            <person name="Magnuson J."/>
            <person name="Mondo S."/>
            <person name="Nolan M."/>
            <person name="Ohm R."/>
            <person name="Pangilinan J."/>
            <person name="Park H.-J."/>
            <person name="Ramirez L."/>
            <person name="Alfaro M."/>
            <person name="Sun H."/>
            <person name="Tritt A."/>
            <person name="Yoshinaga Y."/>
            <person name="Zwiers L.-H."/>
            <person name="Turgeon B."/>
            <person name="Goodwin S."/>
            <person name="Spatafora J."/>
            <person name="Crous P."/>
            <person name="Grigoriev I."/>
        </authorList>
    </citation>
    <scope>NUCLEOTIDE SEQUENCE</scope>
    <source>
        <strain evidence="7">CBS 121739</strain>
    </source>
</reference>
<dbReference type="OrthoDB" id="186626at2759"/>
<keyword evidence="8" id="KW-1185">Reference proteome</keyword>
<comment type="similarity">
    <text evidence="6">Belongs to the class I-like SAM-binding methyltransferase superfamily. Cation-dependent O-methyltransferase family.</text>
</comment>
<name>A0A6A6WHU3_9PEZI</name>
<evidence type="ECO:0000256" key="6">
    <source>
        <dbReference type="ARBA" id="ARBA00023453"/>
    </source>
</evidence>
<evidence type="ECO:0000256" key="2">
    <source>
        <dbReference type="ARBA" id="ARBA00022603"/>
    </source>
</evidence>
<dbReference type="EMBL" id="ML996567">
    <property type="protein sequence ID" value="KAF2760721.1"/>
    <property type="molecule type" value="Genomic_DNA"/>
</dbReference>
<keyword evidence="5" id="KW-0128">Catecholamine metabolism</keyword>
<evidence type="ECO:0000256" key="1">
    <source>
        <dbReference type="ARBA" id="ARBA00012880"/>
    </source>
</evidence>
<evidence type="ECO:0000313" key="7">
    <source>
        <dbReference type="EMBL" id="KAF2760721.1"/>
    </source>
</evidence>
<dbReference type="PROSITE" id="PS51682">
    <property type="entry name" value="SAM_OMT_I"/>
    <property type="match status" value="1"/>
</dbReference>
<dbReference type="EC" id="2.1.1.6" evidence="1"/>
<dbReference type="Pfam" id="PF01596">
    <property type="entry name" value="Methyltransf_3"/>
    <property type="match status" value="1"/>
</dbReference>
<evidence type="ECO:0000256" key="3">
    <source>
        <dbReference type="ARBA" id="ARBA00022679"/>
    </source>
</evidence>
<dbReference type="AlphaFoldDB" id="A0A6A6WHU3"/>
<evidence type="ECO:0000313" key="8">
    <source>
        <dbReference type="Proteomes" id="UP000799437"/>
    </source>
</evidence>
<keyword evidence="4" id="KW-0949">S-adenosyl-L-methionine</keyword>
<dbReference type="RefSeq" id="XP_033603172.1">
    <property type="nucleotide sequence ID" value="XM_033742637.1"/>
</dbReference>
<dbReference type="SUPFAM" id="SSF53335">
    <property type="entry name" value="S-adenosyl-L-methionine-dependent methyltransferases"/>
    <property type="match status" value="1"/>
</dbReference>
<keyword evidence="2 7" id="KW-0489">Methyltransferase</keyword>
<evidence type="ECO:0000256" key="5">
    <source>
        <dbReference type="ARBA" id="ARBA00022939"/>
    </source>
</evidence>
<dbReference type="GeneID" id="54483691"/>
<accession>A0A6A6WHU3</accession>